<dbReference type="Gene3D" id="3.30.310.170">
    <property type="entry name" value="Outer membrane protein assembly factor BamC"/>
    <property type="match status" value="1"/>
</dbReference>
<organism evidence="1 2">
    <name type="scientific">Motilimonas cestriensis</name>
    <dbReference type="NCBI Taxonomy" id="2742685"/>
    <lineage>
        <taxon>Bacteria</taxon>
        <taxon>Pseudomonadati</taxon>
        <taxon>Pseudomonadota</taxon>
        <taxon>Gammaproteobacteria</taxon>
        <taxon>Alteromonadales</taxon>
        <taxon>Alteromonadales genera incertae sedis</taxon>
        <taxon>Motilimonas</taxon>
    </lineage>
</organism>
<dbReference type="EMBL" id="JAIMJA010000001">
    <property type="protein sequence ID" value="MCE2593411.1"/>
    <property type="molecule type" value="Genomic_DNA"/>
</dbReference>
<comment type="caution">
    <text evidence="1">The sequence shown here is derived from an EMBL/GenBank/DDBJ whole genome shotgun (WGS) entry which is preliminary data.</text>
</comment>
<proteinExistence type="predicted"/>
<reference evidence="1 2" key="1">
    <citation type="journal article" date="2022" name="Environ. Microbiol. Rep.">
        <title>Eco-phylogenetic analyses reveal divergent evolution of vitamin B12 metabolism in the marine bacterial family 'Psychromonadaceae'.</title>
        <authorList>
            <person name="Jin X."/>
            <person name="Yang Y."/>
            <person name="Cao H."/>
            <person name="Gao B."/>
            <person name="Zhao Z."/>
        </authorList>
    </citation>
    <scope>NUCLEOTIDE SEQUENCE [LARGE SCALE GENOMIC DNA]</scope>
    <source>
        <strain evidence="1 2">MKS20</strain>
    </source>
</reference>
<evidence type="ECO:0000313" key="1">
    <source>
        <dbReference type="EMBL" id="MCE2593411.1"/>
    </source>
</evidence>
<dbReference type="Pfam" id="PF06804">
    <property type="entry name" value="Lipoprotein_18"/>
    <property type="match status" value="1"/>
</dbReference>
<dbReference type="PROSITE" id="PS51257">
    <property type="entry name" value="PROKAR_LIPOPROTEIN"/>
    <property type="match status" value="1"/>
</dbReference>
<dbReference type="InterPro" id="IPR010653">
    <property type="entry name" value="NlpB/DapX"/>
</dbReference>
<keyword evidence="2" id="KW-1185">Reference proteome</keyword>
<dbReference type="Gene3D" id="3.30.530.50">
    <property type="match status" value="1"/>
</dbReference>
<dbReference type="Proteomes" id="UP001201273">
    <property type="component" value="Unassembled WGS sequence"/>
</dbReference>
<gene>
    <name evidence="1" type="primary">bamC</name>
    <name evidence="1" type="ORF">K6Y31_01070</name>
</gene>
<dbReference type="InterPro" id="IPR042268">
    <property type="entry name" value="BamC_C"/>
</dbReference>
<dbReference type="RefSeq" id="WP_233051020.1">
    <property type="nucleotide sequence ID" value="NZ_JAIMJA010000001.1"/>
</dbReference>
<protein>
    <submittedName>
        <fullName evidence="1">Outer membrane protein assembly factor BamC</fullName>
    </submittedName>
</protein>
<evidence type="ECO:0000313" key="2">
    <source>
        <dbReference type="Proteomes" id="UP001201273"/>
    </source>
</evidence>
<accession>A0ABS8W7C4</accession>
<name>A0ABS8W7C4_9GAMM</name>
<sequence length="365" mass="40647">MLKKQGILIGGLLLTVLAGCSSHESRKKAVEDFDYLEASLAQPISTVGIGDVAFDPTYNVPPLGKGALPSYLGGKVDVRSPAQVLTVFEGTRTDDTAENVTVIFTARDRGVVAKDDAWALLLNFMAQFNVSAESIDKFKGELVSGTFVFEQEFGSFWNKTRYRSEEQYKFTLQEAASSRAASLSVELLSSKESVNGEVKTKPLLDAEKQRYETGMVNRLLVFALAENQRKNASLQSHDNRVPLDLGFDDNGLPAWVTKKNFDIVWAKLPLALAALNFEYESSNKNLGAYVMSFKQPSDSYWREKGVRGFELRKGSYTFQLGQSKQGDTVITIFGRDKEPLSVQQVSKMYLSIVDLMQKHMRVETK</sequence>